<dbReference type="AlphaFoldDB" id="A0A316HFY4"/>
<comment type="similarity">
    <text evidence="1">Belongs to the AHA1 family.</text>
</comment>
<comment type="caution">
    <text evidence="3">The sequence shown here is derived from an EMBL/GenBank/DDBJ whole genome shotgun (WGS) entry which is preliminary data.</text>
</comment>
<feature type="domain" description="Activator of Hsp90 ATPase homologue 1/2-like C-terminal" evidence="2">
    <location>
        <begin position="19"/>
        <end position="149"/>
    </location>
</feature>
<dbReference type="InterPro" id="IPR013538">
    <property type="entry name" value="ASHA1/2-like_C"/>
</dbReference>
<reference evidence="3 4" key="1">
    <citation type="submission" date="2018-05" db="EMBL/GenBank/DDBJ databases">
        <title>Genomic Encyclopedia of Archaeal and Bacterial Type Strains, Phase II (KMG-II): from individual species to whole genera.</title>
        <authorList>
            <person name="Goeker M."/>
        </authorList>
    </citation>
    <scope>NUCLEOTIDE SEQUENCE [LARGE SCALE GENOMIC DNA]</scope>
    <source>
        <strain evidence="3 4">DSM 19975</strain>
    </source>
</reference>
<protein>
    <submittedName>
        <fullName evidence="3">Uncharacterized protein YndB with AHSA1/START domain</fullName>
    </submittedName>
</protein>
<keyword evidence="4" id="KW-1185">Reference proteome</keyword>
<evidence type="ECO:0000256" key="1">
    <source>
        <dbReference type="ARBA" id="ARBA00006817"/>
    </source>
</evidence>
<name>A0A316HFY4_9SPHI</name>
<gene>
    <name evidence="3" type="ORF">LX99_01405</name>
</gene>
<dbReference type="Pfam" id="PF08327">
    <property type="entry name" value="AHSA1"/>
    <property type="match status" value="1"/>
</dbReference>
<dbReference type="Gene3D" id="3.30.530.20">
    <property type="match status" value="1"/>
</dbReference>
<organism evidence="3 4">
    <name type="scientific">Mucilaginibacter oryzae</name>
    <dbReference type="NCBI Taxonomy" id="468058"/>
    <lineage>
        <taxon>Bacteria</taxon>
        <taxon>Pseudomonadati</taxon>
        <taxon>Bacteroidota</taxon>
        <taxon>Sphingobacteriia</taxon>
        <taxon>Sphingobacteriales</taxon>
        <taxon>Sphingobacteriaceae</taxon>
        <taxon>Mucilaginibacter</taxon>
    </lineage>
</organism>
<accession>A0A316HFY4</accession>
<evidence type="ECO:0000313" key="4">
    <source>
        <dbReference type="Proteomes" id="UP000245678"/>
    </source>
</evidence>
<evidence type="ECO:0000259" key="2">
    <source>
        <dbReference type="Pfam" id="PF08327"/>
    </source>
</evidence>
<evidence type="ECO:0000313" key="3">
    <source>
        <dbReference type="EMBL" id="PWK78951.1"/>
    </source>
</evidence>
<sequence length="166" mass="19279">MITDDRWSTFKLTADVDTDVRSMYEAWATPEGLETWFLRKADFFAIAGRKRETNEFIKKEDTYTWYWHGYDDTTVESGQILEANGSDFLKFTFTGGTIVSVYITCKLGVVIVELTQENIPEENDPEKNLYVQCQLGWTFYLANLKSVMEGGKDLRNKRKDLFSSFK</sequence>
<dbReference type="SUPFAM" id="SSF55961">
    <property type="entry name" value="Bet v1-like"/>
    <property type="match status" value="1"/>
</dbReference>
<dbReference type="Proteomes" id="UP000245678">
    <property type="component" value="Unassembled WGS sequence"/>
</dbReference>
<proteinExistence type="inferred from homology"/>
<dbReference type="RefSeq" id="WP_022832428.1">
    <property type="nucleotide sequence ID" value="NZ_QGHA01000002.1"/>
</dbReference>
<dbReference type="EMBL" id="QGHA01000002">
    <property type="protein sequence ID" value="PWK78951.1"/>
    <property type="molecule type" value="Genomic_DNA"/>
</dbReference>
<dbReference type="InterPro" id="IPR023393">
    <property type="entry name" value="START-like_dom_sf"/>
</dbReference>